<keyword evidence="1" id="KW-0812">Transmembrane</keyword>
<reference evidence="2 3" key="1">
    <citation type="submission" date="2016-12" db="EMBL/GenBank/DDBJ databases">
        <title>The genomes of Aspergillus section Nigri reveals drivers in fungal speciation.</title>
        <authorList>
            <consortium name="DOE Joint Genome Institute"/>
            <person name="Vesth T.C."/>
            <person name="Nybo J."/>
            <person name="Theobald S."/>
            <person name="Brandl J."/>
            <person name="Frisvad J.C."/>
            <person name="Nielsen K.F."/>
            <person name="Lyhne E.K."/>
            <person name="Kogle M.E."/>
            <person name="Kuo A."/>
            <person name="Riley R."/>
            <person name="Clum A."/>
            <person name="Nolan M."/>
            <person name="Lipzen A."/>
            <person name="Salamov A."/>
            <person name="Henrissat B."/>
            <person name="Wiebenga A."/>
            <person name="De Vries R.P."/>
            <person name="Grigoriev I.V."/>
            <person name="Mortensen U.H."/>
            <person name="Andersen M.R."/>
            <person name="Baker S.E."/>
        </authorList>
    </citation>
    <scope>NUCLEOTIDE SEQUENCE [LARGE SCALE GENOMIC DNA]</scope>
    <source>
        <strain evidence="2 3">JOP 1030-1</strain>
    </source>
</reference>
<evidence type="ECO:0000313" key="2">
    <source>
        <dbReference type="EMBL" id="PYH45002.1"/>
    </source>
</evidence>
<keyword evidence="3" id="KW-1185">Reference proteome</keyword>
<organism evidence="2 3">
    <name type="scientific">Aspergillus saccharolyticus JOP 1030-1</name>
    <dbReference type="NCBI Taxonomy" id="1450539"/>
    <lineage>
        <taxon>Eukaryota</taxon>
        <taxon>Fungi</taxon>
        <taxon>Dikarya</taxon>
        <taxon>Ascomycota</taxon>
        <taxon>Pezizomycotina</taxon>
        <taxon>Eurotiomycetes</taxon>
        <taxon>Eurotiomycetidae</taxon>
        <taxon>Eurotiales</taxon>
        <taxon>Aspergillaceae</taxon>
        <taxon>Aspergillus</taxon>
        <taxon>Aspergillus subgen. Circumdati</taxon>
    </lineage>
</organism>
<sequence length="116" mass="12932">MFHPAFMPLLVKTTSTSIAVVEGERSWLDLDWVGQWGWGGRRGDGDISVHLIWLCVVIVIVGVVVVVVVVAVVEILSERPVACSDYPSYYPLADRLQFSKWHGLSAVQERGQSRTH</sequence>
<dbReference type="EMBL" id="KZ821234">
    <property type="protein sequence ID" value="PYH45002.1"/>
    <property type="molecule type" value="Genomic_DNA"/>
</dbReference>
<name>A0A319ADQ9_9EURO</name>
<dbReference type="Proteomes" id="UP000248349">
    <property type="component" value="Unassembled WGS sequence"/>
</dbReference>
<evidence type="ECO:0000313" key="3">
    <source>
        <dbReference type="Proteomes" id="UP000248349"/>
    </source>
</evidence>
<feature type="transmembrane region" description="Helical" evidence="1">
    <location>
        <begin position="51"/>
        <end position="73"/>
    </location>
</feature>
<keyword evidence="1" id="KW-1133">Transmembrane helix</keyword>
<accession>A0A319ADQ9</accession>
<dbReference type="GeneID" id="37081217"/>
<dbReference type="AlphaFoldDB" id="A0A319ADQ9"/>
<keyword evidence="1" id="KW-0472">Membrane</keyword>
<gene>
    <name evidence="2" type="ORF">BP01DRAFT_63725</name>
</gene>
<evidence type="ECO:0000256" key="1">
    <source>
        <dbReference type="SAM" id="Phobius"/>
    </source>
</evidence>
<protein>
    <submittedName>
        <fullName evidence="2">Uncharacterized protein</fullName>
    </submittedName>
</protein>
<proteinExistence type="predicted"/>
<dbReference type="RefSeq" id="XP_025430984.1">
    <property type="nucleotide sequence ID" value="XM_025579988.1"/>
</dbReference>